<dbReference type="PANTHER" id="PTHR34580">
    <property type="match status" value="1"/>
</dbReference>
<dbReference type="Pfam" id="PF13280">
    <property type="entry name" value="WYL"/>
    <property type="match status" value="1"/>
</dbReference>
<dbReference type="SUPFAM" id="SSF46785">
    <property type="entry name" value="Winged helix' DNA-binding domain"/>
    <property type="match status" value="1"/>
</dbReference>
<evidence type="ECO:0000313" key="4">
    <source>
        <dbReference type="Proteomes" id="UP000199701"/>
    </source>
</evidence>
<dbReference type="InterPro" id="IPR026881">
    <property type="entry name" value="WYL_dom"/>
</dbReference>
<feature type="domain" description="WYL" evidence="1">
    <location>
        <begin position="144"/>
        <end position="217"/>
    </location>
</feature>
<name>A0A1I0MIL2_9FIRM</name>
<protein>
    <submittedName>
        <fullName evidence="3">Predicted DNA-binding transcriptional regulator YafY, contains an HTH and WYL domains</fullName>
    </submittedName>
</protein>
<dbReference type="AlphaFoldDB" id="A0A1I0MIL2"/>
<dbReference type="Pfam" id="PF25583">
    <property type="entry name" value="WCX"/>
    <property type="match status" value="1"/>
</dbReference>
<dbReference type="GO" id="GO:0003677">
    <property type="term" value="F:DNA binding"/>
    <property type="evidence" value="ECO:0007669"/>
    <property type="project" value="UniProtKB-KW"/>
</dbReference>
<organism evidence="3 4">
    <name type="scientific">[Clostridium] fimetarium</name>
    <dbReference type="NCBI Taxonomy" id="99656"/>
    <lineage>
        <taxon>Bacteria</taxon>
        <taxon>Bacillati</taxon>
        <taxon>Bacillota</taxon>
        <taxon>Clostridia</taxon>
        <taxon>Lachnospirales</taxon>
        <taxon>Lachnospiraceae</taxon>
    </lineage>
</organism>
<dbReference type="STRING" id="99656.SAMN05421659_101500"/>
<evidence type="ECO:0000259" key="1">
    <source>
        <dbReference type="Pfam" id="PF13280"/>
    </source>
</evidence>
<dbReference type="PROSITE" id="PS52050">
    <property type="entry name" value="WYL"/>
    <property type="match status" value="1"/>
</dbReference>
<dbReference type="InterPro" id="IPR051534">
    <property type="entry name" value="CBASS_pafABC_assoc_protein"/>
</dbReference>
<dbReference type="InterPro" id="IPR036390">
    <property type="entry name" value="WH_DNA-bd_sf"/>
</dbReference>
<dbReference type="PANTHER" id="PTHR34580:SF1">
    <property type="entry name" value="PROTEIN PAFC"/>
    <property type="match status" value="1"/>
</dbReference>
<keyword evidence="3" id="KW-0238">DNA-binding</keyword>
<dbReference type="RefSeq" id="WP_092450186.1">
    <property type="nucleotide sequence ID" value="NZ_FOJI01000001.1"/>
</dbReference>
<feature type="domain" description="WCX" evidence="2">
    <location>
        <begin position="250"/>
        <end position="325"/>
    </location>
</feature>
<evidence type="ECO:0000259" key="2">
    <source>
        <dbReference type="Pfam" id="PF25583"/>
    </source>
</evidence>
<reference evidence="3 4" key="1">
    <citation type="submission" date="2016-10" db="EMBL/GenBank/DDBJ databases">
        <authorList>
            <person name="de Groot N.N."/>
        </authorList>
    </citation>
    <scope>NUCLEOTIDE SEQUENCE [LARGE SCALE GENOMIC DNA]</scope>
    <source>
        <strain evidence="3 4">DSM 9179</strain>
    </source>
</reference>
<keyword evidence="4" id="KW-1185">Reference proteome</keyword>
<dbReference type="OrthoDB" id="9772503at2"/>
<proteinExistence type="predicted"/>
<dbReference type="InterPro" id="IPR057727">
    <property type="entry name" value="WCX_dom"/>
</dbReference>
<gene>
    <name evidence="3" type="ORF">SAMN05421659_101500</name>
</gene>
<evidence type="ECO:0000313" key="3">
    <source>
        <dbReference type="EMBL" id="SEV87381.1"/>
    </source>
</evidence>
<sequence length="329" mass="38463">MGRVPNQKMKTMYIMQLFLDKTDETHYITMVEILKHLKNNDISAERKSIYADIDALKLYGFDIQGFQEKGTYFYHMVSRKFELAELKILVDSVQSSKFITERKSNQLIKKIESFASDFEAKELQRQVFVAGRIKTMNESIYYNVDNLHAAINANSQITFQYFQWTVDKKTQLKKDGALYKLSPWALMWDAENYYMIAYDSKEEKIKHFRVDKMLHITLTNEARDGKEHFEKFDMAVYAKKMFGMYGGTEVKVKMKCNNNLVGVILDRFGKEISIIPIDSEHFTINIDVEMSRQFLAWVIGLGCGAQVIGPESVVEQMREEGRRVLEQYQ</sequence>
<accession>A0A1I0MIL2</accession>
<dbReference type="Proteomes" id="UP000199701">
    <property type="component" value="Unassembled WGS sequence"/>
</dbReference>
<dbReference type="EMBL" id="FOJI01000001">
    <property type="protein sequence ID" value="SEV87381.1"/>
    <property type="molecule type" value="Genomic_DNA"/>
</dbReference>